<dbReference type="PANTHER" id="PTHR30349:SF41">
    <property type="entry name" value="INTEGRASE_RECOMBINASE PROTEIN MJ0367-RELATED"/>
    <property type="match status" value="1"/>
</dbReference>
<dbReference type="InterPro" id="IPR050090">
    <property type="entry name" value="Tyrosine_recombinase_XerCD"/>
</dbReference>
<accession>A0A256JJR3</accession>
<evidence type="ECO:0000259" key="4">
    <source>
        <dbReference type="PROSITE" id="PS51898"/>
    </source>
</evidence>
<evidence type="ECO:0000256" key="2">
    <source>
        <dbReference type="ARBA" id="ARBA00023125"/>
    </source>
</evidence>
<evidence type="ECO:0000313" key="6">
    <source>
        <dbReference type="Proteomes" id="UP000215607"/>
    </source>
</evidence>
<proteinExistence type="predicted"/>
<dbReference type="Pfam" id="PF00589">
    <property type="entry name" value="Phage_integrase"/>
    <property type="match status" value="1"/>
</dbReference>
<dbReference type="PANTHER" id="PTHR30349">
    <property type="entry name" value="PHAGE INTEGRASE-RELATED"/>
    <property type="match status" value="1"/>
</dbReference>
<dbReference type="GO" id="GO:0015074">
    <property type="term" value="P:DNA integration"/>
    <property type="evidence" value="ECO:0007669"/>
    <property type="project" value="UniProtKB-KW"/>
</dbReference>
<protein>
    <recommendedName>
        <fullName evidence="4">Tyr recombinase domain-containing protein</fullName>
    </recommendedName>
</protein>
<evidence type="ECO:0000313" key="5">
    <source>
        <dbReference type="EMBL" id="OYR69000.1"/>
    </source>
</evidence>
<dbReference type="GO" id="GO:0003677">
    <property type="term" value="F:DNA binding"/>
    <property type="evidence" value="ECO:0007669"/>
    <property type="project" value="UniProtKB-KW"/>
</dbReference>
<feature type="domain" description="Tyr recombinase" evidence="4">
    <location>
        <begin position="175"/>
        <end position="377"/>
    </location>
</feature>
<sequence length="380" mass="44260">MFDTIDDDDVELPVSPVAESTVEDLEEYPPLHRENYKGFKIDLLKWLLRTGKDPDKGDGYAIETVRQTHYRIEHAYRWKWEKDGITTDFTPDDADDLIKLLNARTTKPESEVAKYQKAIKRLFKYFNRAKGRDYEWDPGYLNSKGGSSMSHSYFKKYELGRLYEAALEISDFRSYNNKSLTPIERERLSHHLADRNGVKVDEIGPEDFKEAGSWKYPSIIGVCCDTGLRPIEVKRSNTEWINLRDQELVIPSKESSKGDSMWEVVLSSEATRALSNWMDERDALKKYDDSNAIWLTKYGNPYSSGSLNNLLNKLIERANIEPRNRDLTWYSIRRGVATLWANEEGIHNAKEQLRHKQIETTERYIHSGSEEREKLADSKW</sequence>
<dbReference type="PROSITE" id="PS51898">
    <property type="entry name" value="TYR_RECOMBINASE"/>
    <property type="match status" value="1"/>
</dbReference>
<dbReference type="Gene3D" id="1.10.443.10">
    <property type="entry name" value="Intergrase catalytic core"/>
    <property type="match status" value="1"/>
</dbReference>
<dbReference type="InterPro" id="IPR011010">
    <property type="entry name" value="DNA_brk_join_enz"/>
</dbReference>
<dbReference type="GO" id="GO:0006310">
    <property type="term" value="P:DNA recombination"/>
    <property type="evidence" value="ECO:0007669"/>
    <property type="project" value="UniProtKB-KW"/>
</dbReference>
<reference evidence="5 6" key="1">
    <citation type="journal article" date="2014" name="Front. Microbiol.">
        <title>Population and genomic analysis of the genus Halorubrum.</title>
        <authorList>
            <person name="Fullmer M.S."/>
            <person name="Soucy S.M."/>
            <person name="Swithers K.S."/>
            <person name="Makkay A.M."/>
            <person name="Wheeler R."/>
            <person name="Ventosa A."/>
            <person name="Gogarten J.P."/>
            <person name="Papke R.T."/>
        </authorList>
    </citation>
    <scope>NUCLEOTIDE SEQUENCE [LARGE SCALE GENOMIC DNA]</scope>
    <source>
        <strain evidence="5 6">Ga2p</strain>
    </source>
</reference>
<dbReference type="EMBL" id="NHPA01000027">
    <property type="protein sequence ID" value="OYR69000.1"/>
    <property type="molecule type" value="Genomic_DNA"/>
</dbReference>
<dbReference type="RefSeq" id="WP_094592708.1">
    <property type="nucleotide sequence ID" value="NZ_NHPA01000027.1"/>
</dbReference>
<keyword evidence="2" id="KW-0238">DNA-binding</keyword>
<gene>
    <name evidence="5" type="ORF">DJ79_04285</name>
</gene>
<dbReference type="SUPFAM" id="SSF56349">
    <property type="entry name" value="DNA breaking-rejoining enzymes"/>
    <property type="match status" value="1"/>
</dbReference>
<evidence type="ECO:0000256" key="1">
    <source>
        <dbReference type="ARBA" id="ARBA00022908"/>
    </source>
</evidence>
<dbReference type="Proteomes" id="UP000215607">
    <property type="component" value="Unassembled WGS sequence"/>
</dbReference>
<keyword evidence="3" id="KW-0233">DNA recombination</keyword>
<comment type="caution">
    <text evidence="5">The sequence shown here is derived from an EMBL/GenBank/DDBJ whole genome shotgun (WGS) entry which is preliminary data.</text>
</comment>
<evidence type="ECO:0000256" key="3">
    <source>
        <dbReference type="ARBA" id="ARBA00023172"/>
    </source>
</evidence>
<dbReference type="InterPro" id="IPR013762">
    <property type="entry name" value="Integrase-like_cat_sf"/>
</dbReference>
<keyword evidence="1" id="KW-0229">DNA integration</keyword>
<dbReference type="CDD" id="cd00397">
    <property type="entry name" value="DNA_BRE_C"/>
    <property type="match status" value="1"/>
</dbReference>
<organism evidence="5 6">
    <name type="scientific">Halorubrum ezzemoulense</name>
    <name type="common">Halorubrum chaoviator</name>
    <dbReference type="NCBI Taxonomy" id="337243"/>
    <lineage>
        <taxon>Archaea</taxon>
        <taxon>Methanobacteriati</taxon>
        <taxon>Methanobacteriota</taxon>
        <taxon>Stenosarchaea group</taxon>
        <taxon>Halobacteria</taxon>
        <taxon>Halobacteriales</taxon>
        <taxon>Haloferacaceae</taxon>
        <taxon>Halorubrum</taxon>
    </lineage>
</organism>
<name>A0A256JJR3_HALEZ</name>
<dbReference type="InterPro" id="IPR002104">
    <property type="entry name" value="Integrase_catalytic"/>
</dbReference>
<dbReference type="AlphaFoldDB" id="A0A256JJR3"/>